<gene>
    <name evidence="2" type="ORF">E1B28_002176</name>
</gene>
<feature type="compositionally biased region" description="Low complexity" evidence="1">
    <location>
        <begin position="574"/>
        <end position="585"/>
    </location>
</feature>
<feature type="region of interest" description="Disordered" evidence="1">
    <location>
        <begin position="332"/>
        <end position="379"/>
    </location>
</feature>
<feature type="region of interest" description="Disordered" evidence="1">
    <location>
        <begin position="704"/>
        <end position="734"/>
    </location>
</feature>
<proteinExistence type="predicted"/>
<protein>
    <submittedName>
        <fullName evidence="2">Uncharacterized protein</fullName>
    </submittedName>
</protein>
<reference evidence="2" key="1">
    <citation type="journal article" date="2021" name="Genome Biol. Evol.">
        <title>The assembled and annotated genome of the fairy-ring fungus Marasmius oreades.</title>
        <authorList>
            <person name="Hiltunen M."/>
            <person name="Ament-Velasquez S.L."/>
            <person name="Johannesson H."/>
        </authorList>
    </citation>
    <scope>NUCLEOTIDE SEQUENCE</scope>
    <source>
        <strain evidence="2">03SP1</strain>
    </source>
</reference>
<feature type="compositionally biased region" description="Low complexity" evidence="1">
    <location>
        <begin position="890"/>
        <end position="899"/>
    </location>
</feature>
<keyword evidence="3" id="KW-1185">Reference proteome</keyword>
<sequence length="1071" mass="116053">MGSPDCTGERRKSVRQVRVTKKKAGSGGTIEEENAVHGAGNDSQIVKQEELPQQITPKPSYGWQNPAELNYFTPRDWNDTKIIHHLIAYAFDVPPKSPKNGQPFCQIVSMDGTKTVLPHGYRIPLMFLARFQWLSLKLVLSAANRQLEWEEYKFGILHVSRLCKQLLDSAQAALGAIDSDSKTGTKAKPKGVDRKWRCPTFDRALVRYRLKWFISKPAQVKEFWAEYGEDEYDKDVVGMGWRGWALKGHKGFSLTEGEIQNGISAQQLMQGLKDRNGQWYWETEGTPTVEGNDAWTLRHKALAAIPSFGTPPNPPPVSCLPLISRNSSNVAAFPPSNPPFRPPSTATISPKSVTYQPQQPPQSPSVSSPNSKSKSKAAQQDILQIMQAAGVGLPPGTFPKSDVKSSGTSIPVTAQLVSAGHGDPRNTPVRNRLVGDKRPGSPLEKEGPAKRALRPLLARVDSSSTVVCSEPSDPEPPPFTPTVSFRPIKREPSLDPDVEILHSAPSRFKRRTSGWNLQTSAALEDGNQSGMPMSPSSNAFANITKGEAARLMRANERELQPMVQELNLQRSGQSVVSDDSVAVDSKSPTEKPPSLPSPSGNRPQAPPNAVLLPPRPSVAIPSFSRVPSATSRPMGPAINCAKASPNGNHSQQVPSPSPAQPSPPIAPNAKTLDYIRSLHTQWQEQHHGKGNSDSAMQVSGVNGVAAAADTSSSTSGPSSNQRGVVVASTPQNQGGNLPLMMEDVVKKITAEMNDMMEVVRKDIRNVISDVIRGEMEKIKGDIGDVKREVQNGFTGMERGIRSSIASHLDGIVRSATKEEVSRVFGDAGTIKDLLAKAASRSTDGAVDEFRKELAKSREREQQRDAVLQEMRSELESIREAVSSGNHSRETVTPVTVPRPAAPAETSSLLFGHPLAHLCVEKIETDEVENSSDMIPGLSYTDQGSSSLQGQPRNADPASPPPPPPPSGSSRSYSGTPMSMSPDIVLLELEPTEQKYTIPDPEPIESPVVSPPRRASPNLYEDIIDVKPIIIDGEAFLPNNAGEPTPLTAFPSPIPARSHRKFRKMGMMGGGE</sequence>
<name>A0A9P7RN36_9AGAR</name>
<feature type="compositionally biased region" description="Low complexity" evidence="1">
    <location>
        <begin position="705"/>
        <end position="719"/>
    </location>
</feature>
<accession>A0A9P7RN36</accession>
<evidence type="ECO:0000313" key="3">
    <source>
        <dbReference type="Proteomes" id="UP001049176"/>
    </source>
</evidence>
<dbReference type="RefSeq" id="XP_043002682.1">
    <property type="nucleotide sequence ID" value="XM_043159084.1"/>
</dbReference>
<feature type="compositionally biased region" description="Basic and acidic residues" evidence="1">
    <location>
        <begin position="433"/>
        <end position="449"/>
    </location>
</feature>
<dbReference type="Proteomes" id="UP001049176">
    <property type="component" value="Chromosome 10"/>
</dbReference>
<comment type="caution">
    <text evidence="2">The sequence shown here is derived from an EMBL/GenBank/DDBJ whole genome shotgun (WGS) entry which is preliminary data.</text>
</comment>
<evidence type="ECO:0000256" key="1">
    <source>
        <dbReference type="SAM" id="MobiDB-lite"/>
    </source>
</evidence>
<evidence type="ECO:0000313" key="2">
    <source>
        <dbReference type="EMBL" id="KAG7086211.1"/>
    </source>
</evidence>
<feature type="compositionally biased region" description="Low complexity" evidence="1">
    <location>
        <begin position="967"/>
        <end position="979"/>
    </location>
</feature>
<feature type="compositionally biased region" description="Low complexity" evidence="1">
    <location>
        <begin position="364"/>
        <end position="379"/>
    </location>
</feature>
<feature type="region of interest" description="Disordered" evidence="1">
    <location>
        <begin position="465"/>
        <end position="487"/>
    </location>
</feature>
<organism evidence="2 3">
    <name type="scientific">Marasmius oreades</name>
    <name type="common">fairy-ring Marasmius</name>
    <dbReference type="NCBI Taxonomy" id="181124"/>
    <lineage>
        <taxon>Eukaryota</taxon>
        <taxon>Fungi</taxon>
        <taxon>Dikarya</taxon>
        <taxon>Basidiomycota</taxon>
        <taxon>Agaricomycotina</taxon>
        <taxon>Agaricomycetes</taxon>
        <taxon>Agaricomycetidae</taxon>
        <taxon>Agaricales</taxon>
        <taxon>Marasmiineae</taxon>
        <taxon>Marasmiaceae</taxon>
        <taxon>Marasmius</taxon>
    </lineage>
</organism>
<dbReference type="GeneID" id="66071252"/>
<dbReference type="OrthoDB" id="3062753at2759"/>
<feature type="compositionally biased region" description="Pro residues" evidence="1">
    <location>
        <begin position="957"/>
        <end position="966"/>
    </location>
</feature>
<feature type="region of interest" description="Disordered" evidence="1">
    <location>
        <begin position="928"/>
        <end position="979"/>
    </location>
</feature>
<feature type="compositionally biased region" description="Polar residues" evidence="1">
    <location>
        <begin position="345"/>
        <end position="355"/>
    </location>
</feature>
<feature type="region of interest" description="Disordered" evidence="1">
    <location>
        <begin position="566"/>
        <end position="669"/>
    </location>
</feature>
<dbReference type="EMBL" id="CM032190">
    <property type="protein sequence ID" value="KAG7086211.1"/>
    <property type="molecule type" value="Genomic_DNA"/>
</dbReference>
<feature type="compositionally biased region" description="Polar residues" evidence="1">
    <location>
        <begin position="939"/>
        <end position="951"/>
    </location>
</feature>
<feature type="region of interest" description="Disordered" evidence="1">
    <location>
        <begin position="1"/>
        <end position="43"/>
    </location>
</feature>
<dbReference type="KEGG" id="more:E1B28_002176"/>
<feature type="region of interest" description="Disordered" evidence="1">
    <location>
        <begin position="877"/>
        <end position="899"/>
    </location>
</feature>
<feature type="region of interest" description="Disordered" evidence="1">
    <location>
        <begin position="418"/>
        <end position="449"/>
    </location>
</feature>
<feature type="compositionally biased region" description="Basic residues" evidence="1">
    <location>
        <begin position="12"/>
        <end position="24"/>
    </location>
</feature>
<feature type="compositionally biased region" description="Pro residues" evidence="1">
    <location>
        <begin position="655"/>
        <end position="666"/>
    </location>
</feature>
<dbReference type="AlphaFoldDB" id="A0A9P7RN36"/>